<name>A0ACC2W364_9TREE</name>
<comment type="caution">
    <text evidence="1">The sequence shown here is derived from an EMBL/GenBank/DDBJ whole genome shotgun (WGS) entry which is preliminary data.</text>
</comment>
<proteinExistence type="predicted"/>
<reference evidence="1" key="1">
    <citation type="submission" date="2023-04" db="EMBL/GenBank/DDBJ databases">
        <title>Draft Genome sequencing of Naganishia species isolated from polar environments using Oxford Nanopore Technology.</title>
        <authorList>
            <person name="Leo P."/>
            <person name="Venkateswaran K."/>
        </authorList>
    </citation>
    <scope>NUCLEOTIDE SEQUENCE</scope>
    <source>
        <strain evidence="1">MNA-CCFEE 5262</strain>
    </source>
</reference>
<protein>
    <submittedName>
        <fullName evidence="1">Uncharacterized protein</fullName>
    </submittedName>
</protein>
<dbReference type="Proteomes" id="UP001230649">
    <property type="component" value="Unassembled WGS sequence"/>
</dbReference>
<accession>A0ACC2W364</accession>
<keyword evidence="2" id="KW-1185">Reference proteome</keyword>
<gene>
    <name evidence="1" type="ORF">QFC20_004242</name>
</gene>
<organism evidence="1 2">
    <name type="scientific">Naganishia adeliensis</name>
    <dbReference type="NCBI Taxonomy" id="92952"/>
    <lineage>
        <taxon>Eukaryota</taxon>
        <taxon>Fungi</taxon>
        <taxon>Dikarya</taxon>
        <taxon>Basidiomycota</taxon>
        <taxon>Agaricomycotina</taxon>
        <taxon>Tremellomycetes</taxon>
        <taxon>Filobasidiales</taxon>
        <taxon>Filobasidiaceae</taxon>
        <taxon>Naganishia</taxon>
    </lineage>
</organism>
<evidence type="ECO:0000313" key="2">
    <source>
        <dbReference type="Proteomes" id="UP001230649"/>
    </source>
</evidence>
<sequence length="263" mass="29442">MPSFAQVKRNHISYIAHLDDLLEQQSKDQSSPLWEGHLESGPFVKENVKLLLEKGVESAGHATSYGSPSSDALSQDRKNGVSMCARKTGEDVGNADADEESSVQSCWKGHLPPNEVCDRLSELVQKEAQKGVVVARGLWAWIRLEVPTIEDGNNFGVDESVQEKLLRACQSLRTTSWEHQALPKKVHYAERRALAMSWCRYPNLEDHAAAIALADRHWFYMACNSLEGQRANALSVLDMLRKNWPKVYDPKDHKGGNGRAAMY</sequence>
<evidence type="ECO:0000313" key="1">
    <source>
        <dbReference type="EMBL" id="KAJ9105755.1"/>
    </source>
</evidence>
<dbReference type="EMBL" id="JASBWS010000047">
    <property type="protein sequence ID" value="KAJ9105755.1"/>
    <property type="molecule type" value="Genomic_DNA"/>
</dbReference>